<accession>A0A1Y2HGY0</accession>
<dbReference type="SMART" id="SM00184">
    <property type="entry name" value="RING"/>
    <property type="match status" value="1"/>
</dbReference>
<dbReference type="PROSITE" id="PS50089">
    <property type="entry name" value="ZF_RING_2"/>
    <property type="match status" value="1"/>
</dbReference>
<dbReference type="AlphaFoldDB" id="A0A1Y2HGY0"/>
<dbReference type="InterPro" id="IPR001841">
    <property type="entry name" value="Znf_RING"/>
</dbReference>
<evidence type="ECO:0000256" key="3">
    <source>
        <dbReference type="ARBA" id="ARBA00022833"/>
    </source>
</evidence>
<dbReference type="Proteomes" id="UP000193411">
    <property type="component" value="Unassembled WGS sequence"/>
</dbReference>
<feature type="coiled-coil region" evidence="5">
    <location>
        <begin position="5"/>
        <end position="57"/>
    </location>
</feature>
<dbReference type="OrthoDB" id="6105938at2759"/>
<evidence type="ECO:0000313" key="8">
    <source>
        <dbReference type="Proteomes" id="UP000193411"/>
    </source>
</evidence>
<dbReference type="InterPro" id="IPR013083">
    <property type="entry name" value="Znf_RING/FYVE/PHD"/>
</dbReference>
<protein>
    <recommendedName>
        <fullName evidence="6">RING-type domain-containing protein</fullName>
    </recommendedName>
</protein>
<keyword evidence="5" id="KW-0175">Coiled coil</keyword>
<dbReference type="SUPFAM" id="SSF57850">
    <property type="entry name" value="RING/U-box"/>
    <property type="match status" value="1"/>
</dbReference>
<keyword evidence="2 4" id="KW-0863">Zinc-finger</keyword>
<gene>
    <name evidence="7" type="ORF">BCR44DRAFT_224896</name>
</gene>
<dbReference type="InterPro" id="IPR017907">
    <property type="entry name" value="Znf_RING_CS"/>
</dbReference>
<feature type="coiled-coil region" evidence="5">
    <location>
        <begin position="88"/>
        <end position="148"/>
    </location>
</feature>
<sequence>MAKQRNEAIDKNRQLETTLAKKEREITELLDKVNETVKDYETKLEKKEEQMWAITEKLNEEASVSKMQASIMEKEKIAEMERKLLAQAQAFAEETEVLKAALEKSEAEVQKHLTKISEMANRQYEPRMERLRAIEKDLKSRMEEYLLAEESLETGLICPKCLQFFRQPQALIPCNHNYCHECVVQIKSENYDRVVCPECGPSGTDVQHVFRNEALESLTERFTRRKSLIMSMMSWIKVLRVFGPENGGAGQR</sequence>
<comment type="caution">
    <text evidence="7">The sequence shown here is derived from an EMBL/GenBank/DDBJ whole genome shotgun (WGS) entry which is preliminary data.</text>
</comment>
<reference evidence="7 8" key="1">
    <citation type="submission" date="2016-07" db="EMBL/GenBank/DDBJ databases">
        <title>Pervasive Adenine N6-methylation of Active Genes in Fungi.</title>
        <authorList>
            <consortium name="DOE Joint Genome Institute"/>
            <person name="Mondo S.J."/>
            <person name="Dannebaum R.O."/>
            <person name="Kuo R.C."/>
            <person name="Labutti K."/>
            <person name="Haridas S."/>
            <person name="Kuo A."/>
            <person name="Salamov A."/>
            <person name="Ahrendt S.R."/>
            <person name="Lipzen A."/>
            <person name="Sullivan W."/>
            <person name="Andreopoulos W.B."/>
            <person name="Clum A."/>
            <person name="Lindquist E."/>
            <person name="Daum C."/>
            <person name="Ramamoorthy G.K."/>
            <person name="Gryganskyi A."/>
            <person name="Culley D."/>
            <person name="Magnuson J.K."/>
            <person name="James T.Y."/>
            <person name="O'Malley M.A."/>
            <person name="Stajich J.E."/>
            <person name="Spatafora J.W."/>
            <person name="Visel A."/>
            <person name="Grigoriev I.V."/>
        </authorList>
    </citation>
    <scope>NUCLEOTIDE SEQUENCE [LARGE SCALE GENOMIC DNA]</scope>
    <source>
        <strain evidence="7 8">PL171</strain>
    </source>
</reference>
<dbReference type="EMBL" id="MCFL01000038">
    <property type="protein sequence ID" value="ORZ33131.1"/>
    <property type="molecule type" value="Genomic_DNA"/>
</dbReference>
<dbReference type="GO" id="GO:0008270">
    <property type="term" value="F:zinc ion binding"/>
    <property type="evidence" value="ECO:0007669"/>
    <property type="project" value="UniProtKB-KW"/>
</dbReference>
<dbReference type="PROSITE" id="PS00518">
    <property type="entry name" value="ZF_RING_1"/>
    <property type="match status" value="1"/>
</dbReference>
<dbReference type="InterPro" id="IPR027370">
    <property type="entry name" value="Znf-RING_euk"/>
</dbReference>
<evidence type="ECO:0000256" key="5">
    <source>
        <dbReference type="SAM" id="Coils"/>
    </source>
</evidence>
<evidence type="ECO:0000256" key="2">
    <source>
        <dbReference type="ARBA" id="ARBA00022771"/>
    </source>
</evidence>
<evidence type="ECO:0000256" key="4">
    <source>
        <dbReference type="PROSITE-ProRule" id="PRU00175"/>
    </source>
</evidence>
<keyword evidence="3" id="KW-0862">Zinc</keyword>
<keyword evidence="8" id="KW-1185">Reference proteome</keyword>
<evidence type="ECO:0000313" key="7">
    <source>
        <dbReference type="EMBL" id="ORZ33131.1"/>
    </source>
</evidence>
<organism evidence="7 8">
    <name type="scientific">Catenaria anguillulae PL171</name>
    <dbReference type="NCBI Taxonomy" id="765915"/>
    <lineage>
        <taxon>Eukaryota</taxon>
        <taxon>Fungi</taxon>
        <taxon>Fungi incertae sedis</taxon>
        <taxon>Blastocladiomycota</taxon>
        <taxon>Blastocladiomycetes</taxon>
        <taxon>Blastocladiales</taxon>
        <taxon>Catenariaceae</taxon>
        <taxon>Catenaria</taxon>
    </lineage>
</organism>
<keyword evidence="1" id="KW-0479">Metal-binding</keyword>
<dbReference type="Pfam" id="PF13445">
    <property type="entry name" value="zf-RING_UBOX"/>
    <property type="match status" value="1"/>
</dbReference>
<name>A0A1Y2HGY0_9FUNG</name>
<evidence type="ECO:0000259" key="6">
    <source>
        <dbReference type="PROSITE" id="PS50089"/>
    </source>
</evidence>
<dbReference type="Gene3D" id="3.30.40.10">
    <property type="entry name" value="Zinc/RING finger domain, C3HC4 (zinc finger)"/>
    <property type="match status" value="1"/>
</dbReference>
<proteinExistence type="predicted"/>
<dbReference type="STRING" id="765915.A0A1Y2HGY0"/>
<feature type="domain" description="RING-type" evidence="6">
    <location>
        <begin position="158"/>
        <end position="199"/>
    </location>
</feature>
<evidence type="ECO:0000256" key="1">
    <source>
        <dbReference type="ARBA" id="ARBA00022723"/>
    </source>
</evidence>